<organism evidence="7 8">
    <name type="scientific">PS1 clade bacterium</name>
    <dbReference type="NCBI Taxonomy" id="2175152"/>
    <lineage>
        <taxon>Bacteria</taxon>
        <taxon>Pseudomonadati</taxon>
        <taxon>Pseudomonadota</taxon>
        <taxon>Alphaproteobacteria</taxon>
        <taxon>PS1 clade</taxon>
    </lineage>
</organism>
<dbReference type="SUPFAM" id="SSF51246">
    <property type="entry name" value="Rudiment single hybrid motif"/>
    <property type="match status" value="1"/>
</dbReference>
<dbReference type="InterPro" id="IPR040686">
    <property type="entry name" value="PurK_C"/>
</dbReference>
<evidence type="ECO:0000313" key="7">
    <source>
        <dbReference type="EMBL" id="RCL73958.1"/>
    </source>
</evidence>
<name>A0A368DQ36_9PROT</name>
<dbReference type="GO" id="GO:0016616">
    <property type="term" value="F:oxidoreductase activity, acting on the CH-OH group of donors, NAD or NADP as acceptor"/>
    <property type="evidence" value="ECO:0007669"/>
    <property type="project" value="UniProtKB-ARBA"/>
</dbReference>
<dbReference type="Pfam" id="PF22660">
    <property type="entry name" value="RS_preATP-grasp-like"/>
    <property type="match status" value="1"/>
</dbReference>
<comment type="similarity">
    <text evidence="4 5">Belongs to the PurK/PurT family.</text>
</comment>
<dbReference type="InterPro" id="IPR054350">
    <property type="entry name" value="PurT/PurK_preATP-grasp"/>
</dbReference>
<dbReference type="InterPro" id="IPR016185">
    <property type="entry name" value="PreATP-grasp_dom_sf"/>
</dbReference>
<dbReference type="InterPro" id="IPR011054">
    <property type="entry name" value="Rudment_hybrid_motif"/>
</dbReference>
<evidence type="ECO:0000256" key="4">
    <source>
        <dbReference type="HAMAP-Rule" id="MF_01928"/>
    </source>
</evidence>
<dbReference type="Pfam" id="PF02222">
    <property type="entry name" value="ATP-grasp"/>
    <property type="match status" value="1"/>
</dbReference>
<protein>
    <recommendedName>
        <fullName evidence="4 5">N5-carboxyaminoimidazole ribonucleotide synthase</fullName>
        <shortName evidence="4 5">N5-CAIR synthase</shortName>
        <ecNumber evidence="4 5">6.3.4.18</ecNumber>
    </recommendedName>
    <alternativeName>
        <fullName evidence="4 5">5-(carboxyamino)imidazole ribonucleotide synthetase</fullName>
    </alternativeName>
</protein>
<comment type="pathway">
    <text evidence="4 5">Purine metabolism; IMP biosynthesis via de novo pathway; 5-amino-1-(5-phospho-D-ribosyl)imidazole-4-carboxylate from 5-amino-1-(5-phospho-D-ribosyl)imidazole (N5-CAIR route): step 1/2.</text>
</comment>
<feature type="binding site" evidence="4">
    <location>
        <position position="186"/>
    </location>
    <ligand>
        <name>ATP</name>
        <dbReference type="ChEBI" id="CHEBI:30616"/>
    </ligand>
</feature>
<accession>A0A368DQ36</accession>
<evidence type="ECO:0000256" key="1">
    <source>
        <dbReference type="ARBA" id="ARBA00022741"/>
    </source>
</evidence>
<evidence type="ECO:0000313" key="8">
    <source>
        <dbReference type="Proteomes" id="UP000253570"/>
    </source>
</evidence>
<dbReference type="PANTHER" id="PTHR11609:SF5">
    <property type="entry name" value="PHOSPHORIBOSYLAMINOIMIDAZOLE CARBOXYLASE"/>
    <property type="match status" value="1"/>
</dbReference>
<dbReference type="GO" id="GO:0006189">
    <property type="term" value="P:'de novo' IMP biosynthetic process"/>
    <property type="evidence" value="ECO:0007669"/>
    <property type="project" value="UniProtKB-UniRule"/>
</dbReference>
<dbReference type="NCBIfam" id="NF004676">
    <property type="entry name" value="PRK06019.1-2"/>
    <property type="match status" value="1"/>
</dbReference>
<keyword evidence="3 4" id="KW-0067">ATP-binding</keyword>
<dbReference type="EMBL" id="QOQD01000004">
    <property type="protein sequence ID" value="RCL73958.1"/>
    <property type="molecule type" value="Genomic_DNA"/>
</dbReference>
<dbReference type="PROSITE" id="PS50975">
    <property type="entry name" value="ATP_GRASP"/>
    <property type="match status" value="1"/>
</dbReference>
<dbReference type="SUPFAM" id="SSF56059">
    <property type="entry name" value="Glutathione synthetase ATP-binding domain-like"/>
    <property type="match status" value="1"/>
</dbReference>
<feature type="binding site" evidence="4">
    <location>
        <position position="209"/>
    </location>
    <ligand>
        <name>ATP</name>
        <dbReference type="ChEBI" id="CHEBI:30616"/>
    </ligand>
</feature>
<comment type="catalytic activity">
    <reaction evidence="4 5">
        <text>5-amino-1-(5-phospho-beta-D-ribosyl)imidazole + hydrogencarbonate + ATP = 5-carboxyamino-1-(5-phospho-D-ribosyl)imidazole + ADP + phosphate + 2 H(+)</text>
        <dbReference type="Rhea" id="RHEA:19317"/>
        <dbReference type="ChEBI" id="CHEBI:15378"/>
        <dbReference type="ChEBI" id="CHEBI:17544"/>
        <dbReference type="ChEBI" id="CHEBI:30616"/>
        <dbReference type="ChEBI" id="CHEBI:43474"/>
        <dbReference type="ChEBI" id="CHEBI:58730"/>
        <dbReference type="ChEBI" id="CHEBI:137981"/>
        <dbReference type="ChEBI" id="CHEBI:456216"/>
        <dbReference type="EC" id="6.3.4.18"/>
    </reaction>
</comment>
<dbReference type="InterPro" id="IPR013815">
    <property type="entry name" value="ATP_grasp_subdomain_1"/>
</dbReference>
<dbReference type="UniPathway" id="UPA00074">
    <property type="reaction ID" value="UER00942"/>
</dbReference>
<dbReference type="NCBIfam" id="NF004679">
    <property type="entry name" value="PRK06019.1-5"/>
    <property type="match status" value="1"/>
</dbReference>
<dbReference type="Pfam" id="PF17769">
    <property type="entry name" value="PurK_C"/>
    <property type="match status" value="1"/>
</dbReference>
<dbReference type="AlphaFoldDB" id="A0A368DQ36"/>
<comment type="caution">
    <text evidence="7">The sequence shown here is derived from an EMBL/GenBank/DDBJ whole genome shotgun (WGS) entry which is preliminary data.</text>
</comment>
<dbReference type="Gene3D" id="3.30.1490.20">
    <property type="entry name" value="ATP-grasp fold, A domain"/>
    <property type="match status" value="1"/>
</dbReference>
<comment type="function">
    <text evidence="4">Catalyzes the ATP-dependent conversion of 5-aminoimidazole ribonucleotide (AIR) and HCO(3)(-) to N5-carboxyaminoimidazole ribonucleotide (N5-CAIR).</text>
</comment>
<keyword evidence="2 4" id="KW-0658">Purine biosynthesis</keyword>
<dbReference type="GO" id="GO:0005524">
    <property type="term" value="F:ATP binding"/>
    <property type="evidence" value="ECO:0007669"/>
    <property type="project" value="UniProtKB-UniRule"/>
</dbReference>
<comment type="function">
    <text evidence="5">Catalyzes the ATP-dependent conversion of 5-aminoimidazole ribonucleotide (AIR) and HCO(3)- to N5-carboxyaminoimidazole ribonucleotide (N5-CAIR).</text>
</comment>
<dbReference type="EC" id="6.3.4.18" evidence="4 5"/>
<evidence type="ECO:0000256" key="2">
    <source>
        <dbReference type="ARBA" id="ARBA00022755"/>
    </source>
</evidence>
<dbReference type="Proteomes" id="UP000253570">
    <property type="component" value="Unassembled WGS sequence"/>
</dbReference>
<reference evidence="7 8" key="1">
    <citation type="journal article" date="2018" name="Microbiome">
        <title>Fine metagenomic profile of the Mediterranean stratified and mixed water columns revealed by assembly and recruitment.</title>
        <authorList>
            <person name="Haro-Moreno J.M."/>
            <person name="Lopez-Perez M."/>
            <person name="De La Torre J.R."/>
            <person name="Picazo A."/>
            <person name="Camacho A."/>
            <person name="Rodriguez-Valera F."/>
        </authorList>
    </citation>
    <scope>NUCLEOTIDE SEQUENCE [LARGE SCALE GENOMIC DNA]</scope>
    <source>
        <strain evidence="7">MED-G57</strain>
    </source>
</reference>
<dbReference type="InterPro" id="IPR011761">
    <property type="entry name" value="ATP-grasp"/>
</dbReference>
<feature type="binding site" evidence="4">
    <location>
        <begin position="268"/>
        <end position="269"/>
    </location>
    <ligand>
        <name>ATP</name>
        <dbReference type="ChEBI" id="CHEBI:30616"/>
    </ligand>
</feature>
<feature type="binding site" evidence="4">
    <location>
        <position position="105"/>
    </location>
    <ligand>
        <name>ATP</name>
        <dbReference type="ChEBI" id="CHEBI:30616"/>
    </ligand>
</feature>
<dbReference type="PROSITE" id="PS00065">
    <property type="entry name" value="D_2_HYDROXYACID_DH_1"/>
    <property type="match status" value="1"/>
</dbReference>
<gene>
    <name evidence="4 5" type="primary">purK</name>
    <name evidence="7" type="ORF">DBW71_02490</name>
</gene>
<keyword evidence="4 5" id="KW-0436">Ligase</keyword>
<evidence type="ECO:0000259" key="6">
    <source>
        <dbReference type="PROSITE" id="PS50975"/>
    </source>
</evidence>
<feature type="binding site" evidence="4">
    <location>
        <begin position="148"/>
        <end position="154"/>
    </location>
    <ligand>
        <name>ATP</name>
        <dbReference type="ChEBI" id="CHEBI:30616"/>
    </ligand>
</feature>
<dbReference type="HAMAP" id="MF_01928">
    <property type="entry name" value="PurK"/>
    <property type="match status" value="1"/>
</dbReference>
<dbReference type="PANTHER" id="PTHR11609">
    <property type="entry name" value="PURINE BIOSYNTHESIS PROTEIN 6/7, PUR6/7"/>
    <property type="match status" value="1"/>
</dbReference>
<sequence>MIKKNKQTIGILGGGQLGQMLSNAAIELGYNTHIYSPDKNSPAFKNSTYQTIGKFEDQKNIDEFINNVDLVTIEFENIPLSTIEYISKLKPIYPPPHAIRISQDRLLEKNFFIENKINTNSYMNVESLEDLSRWNFDKKSVLKIRKFGYDGKGQKIISSYEEAKSAFISFKNYPCLIEEFIEYTKEVSTISARDVHGNVYSYNPSENIHKNHILDRSFAPALINEKLDMELKKISSKMISQLEYIGILSIEFFVRINQQTNQEELIVNEIAPRVHNSGHWTLDGADVSQFTQHIKAIIGTEISEPQLIFITEMYNIIGDDIYHWSNIKSTENKKIYIYGKDEPRKGRKMGHVNFISRN</sequence>
<feature type="binding site" evidence="4">
    <location>
        <position position="143"/>
    </location>
    <ligand>
        <name>ATP</name>
        <dbReference type="ChEBI" id="CHEBI:30616"/>
    </ligand>
</feature>
<dbReference type="Gene3D" id="3.40.50.20">
    <property type="match status" value="1"/>
</dbReference>
<dbReference type="GO" id="GO:0005829">
    <property type="term" value="C:cytosol"/>
    <property type="evidence" value="ECO:0007669"/>
    <property type="project" value="TreeGrafter"/>
</dbReference>
<dbReference type="GO" id="GO:0034028">
    <property type="term" value="F:5-(carboxyamino)imidazole ribonucleotide synthase activity"/>
    <property type="evidence" value="ECO:0007669"/>
    <property type="project" value="UniProtKB-UniRule"/>
</dbReference>
<feature type="domain" description="ATP-grasp" evidence="6">
    <location>
        <begin position="109"/>
        <end position="298"/>
    </location>
</feature>
<dbReference type="InterPro" id="IPR003135">
    <property type="entry name" value="ATP-grasp_carboxylate-amine"/>
</dbReference>
<dbReference type="GO" id="GO:0046872">
    <property type="term" value="F:metal ion binding"/>
    <property type="evidence" value="ECO:0007669"/>
    <property type="project" value="InterPro"/>
</dbReference>
<evidence type="ECO:0000256" key="3">
    <source>
        <dbReference type="ARBA" id="ARBA00022840"/>
    </source>
</evidence>
<dbReference type="Gene3D" id="3.30.470.20">
    <property type="entry name" value="ATP-grasp fold, B domain"/>
    <property type="match status" value="1"/>
</dbReference>
<dbReference type="NCBIfam" id="TIGR01161">
    <property type="entry name" value="purK"/>
    <property type="match status" value="1"/>
</dbReference>
<comment type="subunit">
    <text evidence="4 5">Homodimer.</text>
</comment>
<dbReference type="InterPro" id="IPR029752">
    <property type="entry name" value="D-isomer_DH_CS1"/>
</dbReference>
<dbReference type="InterPro" id="IPR005875">
    <property type="entry name" value="PurK"/>
</dbReference>
<dbReference type="GO" id="GO:0004638">
    <property type="term" value="F:phosphoribosylaminoimidazole carboxylase activity"/>
    <property type="evidence" value="ECO:0007669"/>
    <property type="project" value="InterPro"/>
</dbReference>
<keyword evidence="1 4" id="KW-0547">Nucleotide-binding</keyword>
<proteinExistence type="inferred from homology"/>
<evidence type="ECO:0000256" key="5">
    <source>
        <dbReference type="RuleBase" id="RU361200"/>
    </source>
</evidence>
<feature type="binding site" evidence="4">
    <location>
        <begin position="178"/>
        <end position="181"/>
    </location>
    <ligand>
        <name>ATP</name>
        <dbReference type="ChEBI" id="CHEBI:30616"/>
    </ligand>
</feature>
<dbReference type="SUPFAM" id="SSF52440">
    <property type="entry name" value="PreATP-grasp domain"/>
    <property type="match status" value="1"/>
</dbReference>